<sequence length="122" mass="13166">MSHVGVRGGDDRQPHVGQTQTYSVADLTTQRPPFLHGVGLHAVTTCSHVVPTNPGSQVQLNPLSESVHFPPFLHVSDAHGITSESKLSPTYPDIQLHWNPVCVSKHVPLFLHVLPSQIAGST</sequence>
<dbReference type="EMBL" id="JAODUO010001411">
    <property type="protein sequence ID" value="KAK2164498.1"/>
    <property type="molecule type" value="Genomic_DNA"/>
</dbReference>
<protein>
    <submittedName>
        <fullName evidence="1">Uncharacterized protein</fullName>
    </submittedName>
</protein>
<evidence type="ECO:0000313" key="2">
    <source>
        <dbReference type="Proteomes" id="UP001209878"/>
    </source>
</evidence>
<organism evidence="1 2">
    <name type="scientific">Ridgeia piscesae</name>
    <name type="common">Tubeworm</name>
    <dbReference type="NCBI Taxonomy" id="27915"/>
    <lineage>
        <taxon>Eukaryota</taxon>
        <taxon>Metazoa</taxon>
        <taxon>Spiralia</taxon>
        <taxon>Lophotrochozoa</taxon>
        <taxon>Annelida</taxon>
        <taxon>Polychaeta</taxon>
        <taxon>Sedentaria</taxon>
        <taxon>Canalipalpata</taxon>
        <taxon>Sabellida</taxon>
        <taxon>Siboglinidae</taxon>
        <taxon>Ridgeia</taxon>
    </lineage>
</organism>
<gene>
    <name evidence="1" type="ORF">NP493_1413g00003</name>
</gene>
<proteinExistence type="predicted"/>
<dbReference type="Proteomes" id="UP001209878">
    <property type="component" value="Unassembled WGS sequence"/>
</dbReference>
<dbReference type="AlphaFoldDB" id="A0AAD9NDE7"/>
<keyword evidence="2" id="KW-1185">Reference proteome</keyword>
<comment type="caution">
    <text evidence="1">The sequence shown here is derived from an EMBL/GenBank/DDBJ whole genome shotgun (WGS) entry which is preliminary data.</text>
</comment>
<reference evidence="1" key="1">
    <citation type="journal article" date="2023" name="Mol. Biol. Evol.">
        <title>Third-Generation Sequencing Reveals the Adaptive Role of the Epigenome in Three Deep-Sea Polychaetes.</title>
        <authorList>
            <person name="Perez M."/>
            <person name="Aroh O."/>
            <person name="Sun Y."/>
            <person name="Lan Y."/>
            <person name="Juniper S.K."/>
            <person name="Young C.R."/>
            <person name="Angers B."/>
            <person name="Qian P.Y."/>
        </authorList>
    </citation>
    <scope>NUCLEOTIDE SEQUENCE</scope>
    <source>
        <strain evidence="1">R07B-5</strain>
    </source>
</reference>
<name>A0AAD9NDE7_RIDPI</name>
<evidence type="ECO:0000313" key="1">
    <source>
        <dbReference type="EMBL" id="KAK2164498.1"/>
    </source>
</evidence>
<accession>A0AAD9NDE7</accession>